<keyword evidence="2 9" id="KW-0808">Transferase</keyword>
<sequence>MVFDSQSLQVYLVGGTQDVHNDVDAFLEKVELAMQNGITAFQYREKGNSTLRPNERIDLGLQLRTLCTHYAIPLIVDDDYRLAQQINADGVHIGQNDTKVDQVSVAVGHQMFIGYSCNTPAQVEHANLMDFVDYIGCGPVFPTTSKADADPAIGLSELSRLNTLSIHPVVAIGGITEENMQAVHKTGVAGLGVISLIFNSDDLVATIKQMKSLYK</sequence>
<reference evidence="13 14" key="1">
    <citation type="submission" date="2020-07" db="EMBL/GenBank/DDBJ databases">
        <title>Description of Limosilactobacillus balticus sp. nov., Limosilactobacillus agrestis sp. nov., Limosilactobacillus albertensis sp. nov., Limosilactobacillus rudii sp. nov., Limosilactobacillus fastidiosus sp. nov., five novel Limosilactobacillus species isolated from the vertebrate gastrointestinal tract, and proposal of 6 subspecies of Limosilactobacillus reuteri adapted to the gastrointestinal tract of specific vertebrate hosts.</title>
        <authorList>
            <person name="Li F."/>
            <person name="Cheng C."/>
            <person name="Zheng J."/>
            <person name="Quevedo R.M."/>
            <person name="Li J."/>
            <person name="Roos S."/>
            <person name="Gaenzle M.G."/>
            <person name="Walter J."/>
        </authorList>
    </citation>
    <scope>NUCLEOTIDE SEQUENCE [LARGE SCALE GENOMIC DNA]</scope>
    <source>
        <strain evidence="13 14">STM2_1</strain>
    </source>
</reference>
<proteinExistence type="inferred from homology"/>
<dbReference type="UniPathway" id="UPA00060">
    <property type="reaction ID" value="UER00141"/>
</dbReference>
<dbReference type="InterPro" id="IPR013785">
    <property type="entry name" value="Aldolase_TIM"/>
</dbReference>
<dbReference type="FunFam" id="3.20.20.70:FF:000096">
    <property type="entry name" value="Thiamine-phosphate synthase"/>
    <property type="match status" value="1"/>
</dbReference>
<evidence type="ECO:0000256" key="1">
    <source>
        <dbReference type="ARBA" id="ARBA00005165"/>
    </source>
</evidence>
<comment type="cofactor">
    <cofactor evidence="9">
        <name>Mg(2+)</name>
        <dbReference type="ChEBI" id="CHEBI:18420"/>
    </cofactor>
    <text evidence="9">Binds 1 Mg(2+) ion per subunit.</text>
</comment>
<comment type="caution">
    <text evidence="13">The sequence shown here is derived from an EMBL/GenBank/DDBJ whole genome shotgun (WGS) entry which is preliminary data.</text>
</comment>
<keyword evidence="3 9" id="KW-0479">Metal-binding</keyword>
<dbReference type="Pfam" id="PF02581">
    <property type="entry name" value="TMP-TENI"/>
    <property type="match status" value="1"/>
</dbReference>
<evidence type="ECO:0000256" key="10">
    <source>
        <dbReference type="RuleBase" id="RU003826"/>
    </source>
</evidence>
<feature type="binding site" evidence="9">
    <location>
        <begin position="42"/>
        <end position="46"/>
    </location>
    <ligand>
        <name>4-amino-2-methyl-5-(diphosphooxymethyl)pyrimidine</name>
        <dbReference type="ChEBI" id="CHEBI:57841"/>
    </ligand>
</feature>
<dbReference type="InterPro" id="IPR036206">
    <property type="entry name" value="ThiamineP_synth_sf"/>
</dbReference>
<dbReference type="GO" id="GO:0009228">
    <property type="term" value="P:thiamine biosynthetic process"/>
    <property type="evidence" value="ECO:0007669"/>
    <property type="project" value="UniProtKB-KW"/>
</dbReference>
<evidence type="ECO:0000256" key="4">
    <source>
        <dbReference type="ARBA" id="ARBA00022842"/>
    </source>
</evidence>
<dbReference type="InterPro" id="IPR022998">
    <property type="entry name" value="ThiamineP_synth_TenI"/>
</dbReference>
<comment type="pathway">
    <text evidence="1 9 11">Cofactor biosynthesis; thiamine diphosphate biosynthesis; thiamine phosphate from 4-amino-2-methyl-5-diphosphomethylpyrimidine and 4-methyl-5-(2-phosphoethyl)-thiazole: step 1/1.</text>
</comment>
<dbReference type="Gene3D" id="3.20.20.70">
    <property type="entry name" value="Aldolase class I"/>
    <property type="match status" value="1"/>
</dbReference>
<feature type="binding site" evidence="9">
    <location>
        <position position="116"/>
    </location>
    <ligand>
        <name>4-amino-2-methyl-5-(diphosphooxymethyl)pyrimidine</name>
        <dbReference type="ChEBI" id="CHEBI:57841"/>
    </ligand>
</feature>
<keyword evidence="14" id="KW-1185">Reference proteome</keyword>
<feature type="binding site" evidence="9">
    <location>
        <position position="146"/>
    </location>
    <ligand>
        <name>4-amino-2-methyl-5-(diphosphooxymethyl)pyrimidine</name>
        <dbReference type="ChEBI" id="CHEBI:57841"/>
    </ligand>
</feature>
<accession>A0A7W3UMB4</accession>
<name>A0A7W3UMB4_9LACO</name>
<evidence type="ECO:0000259" key="12">
    <source>
        <dbReference type="Pfam" id="PF02581"/>
    </source>
</evidence>
<protein>
    <recommendedName>
        <fullName evidence="9">Thiamine-phosphate synthase</fullName>
        <shortName evidence="9">TP synthase</shortName>
        <shortName evidence="9">TPS</shortName>
        <ecNumber evidence="9">2.5.1.3</ecNumber>
    </recommendedName>
    <alternativeName>
        <fullName evidence="9">Thiamine-phosphate pyrophosphorylase</fullName>
        <shortName evidence="9">TMP pyrophosphorylase</shortName>
        <shortName evidence="9">TMP-PPase</shortName>
    </alternativeName>
</protein>
<gene>
    <name evidence="9" type="primary">thiE</name>
    <name evidence="13" type="ORF">H5S09_09725</name>
</gene>
<evidence type="ECO:0000256" key="11">
    <source>
        <dbReference type="RuleBase" id="RU004253"/>
    </source>
</evidence>
<dbReference type="Proteomes" id="UP000517106">
    <property type="component" value="Unassembled WGS sequence"/>
</dbReference>
<comment type="catalytic activity">
    <reaction evidence="6 9 10">
        <text>4-methyl-5-(2-phosphooxyethyl)-thiazole + 4-amino-2-methyl-5-(diphosphooxymethyl)pyrimidine + H(+) = thiamine phosphate + diphosphate</text>
        <dbReference type="Rhea" id="RHEA:22328"/>
        <dbReference type="ChEBI" id="CHEBI:15378"/>
        <dbReference type="ChEBI" id="CHEBI:33019"/>
        <dbReference type="ChEBI" id="CHEBI:37575"/>
        <dbReference type="ChEBI" id="CHEBI:57841"/>
        <dbReference type="ChEBI" id="CHEBI:58296"/>
        <dbReference type="EC" id="2.5.1.3"/>
    </reaction>
</comment>
<feature type="binding site" evidence="9">
    <location>
        <begin position="194"/>
        <end position="195"/>
    </location>
    <ligand>
        <name>2-[(2R,5Z)-2-carboxy-4-methylthiazol-5(2H)-ylidene]ethyl phosphate</name>
        <dbReference type="ChEBI" id="CHEBI:62899"/>
    </ligand>
</feature>
<evidence type="ECO:0000256" key="7">
    <source>
        <dbReference type="ARBA" id="ARBA00047851"/>
    </source>
</evidence>
<feature type="binding site" evidence="9">
    <location>
        <position position="77"/>
    </location>
    <ligand>
        <name>4-amino-2-methyl-5-(diphosphooxymethyl)pyrimidine</name>
        <dbReference type="ChEBI" id="CHEBI:57841"/>
    </ligand>
</feature>
<dbReference type="PANTHER" id="PTHR20857:SF15">
    <property type="entry name" value="THIAMINE-PHOSPHATE SYNTHASE"/>
    <property type="match status" value="1"/>
</dbReference>
<evidence type="ECO:0000256" key="8">
    <source>
        <dbReference type="ARBA" id="ARBA00047883"/>
    </source>
</evidence>
<dbReference type="CDD" id="cd00564">
    <property type="entry name" value="TMP_TenI"/>
    <property type="match status" value="1"/>
</dbReference>
<feature type="binding site" evidence="9">
    <location>
        <begin position="143"/>
        <end position="145"/>
    </location>
    <ligand>
        <name>2-[(2R,5Z)-2-carboxy-4-methylthiazol-5(2H)-ylidene]ethyl phosphate</name>
        <dbReference type="ChEBI" id="CHEBI:62899"/>
    </ligand>
</feature>
<dbReference type="GO" id="GO:0009229">
    <property type="term" value="P:thiamine diphosphate biosynthetic process"/>
    <property type="evidence" value="ECO:0007669"/>
    <property type="project" value="UniProtKB-UniRule"/>
</dbReference>
<dbReference type="NCBIfam" id="TIGR00693">
    <property type="entry name" value="thiE"/>
    <property type="match status" value="1"/>
</dbReference>
<evidence type="ECO:0000256" key="2">
    <source>
        <dbReference type="ARBA" id="ARBA00022679"/>
    </source>
</evidence>
<dbReference type="PANTHER" id="PTHR20857">
    <property type="entry name" value="THIAMINE-PHOSPHATE PYROPHOSPHORYLASE"/>
    <property type="match status" value="1"/>
</dbReference>
<organism evidence="13 14">
    <name type="scientific">Limosilactobacillus rudii</name>
    <dbReference type="NCBI Taxonomy" id="2759755"/>
    <lineage>
        <taxon>Bacteria</taxon>
        <taxon>Bacillati</taxon>
        <taxon>Bacillota</taxon>
        <taxon>Bacilli</taxon>
        <taxon>Lactobacillales</taxon>
        <taxon>Lactobacillaceae</taxon>
        <taxon>Limosilactobacillus</taxon>
    </lineage>
</organism>
<evidence type="ECO:0000256" key="6">
    <source>
        <dbReference type="ARBA" id="ARBA00047334"/>
    </source>
</evidence>
<comment type="catalytic activity">
    <reaction evidence="7 9 10">
        <text>2-(2-carboxy-4-methylthiazol-5-yl)ethyl phosphate + 4-amino-2-methyl-5-(diphosphooxymethyl)pyrimidine + 2 H(+) = thiamine phosphate + CO2 + diphosphate</text>
        <dbReference type="Rhea" id="RHEA:47848"/>
        <dbReference type="ChEBI" id="CHEBI:15378"/>
        <dbReference type="ChEBI" id="CHEBI:16526"/>
        <dbReference type="ChEBI" id="CHEBI:33019"/>
        <dbReference type="ChEBI" id="CHEBI:37575"/>
        <dbReference type="ChEBI" id="CHEBI:57841"/>
        <dbReference type="ChEBI" id="CHEBI:62890"/>
        <dbReference type="EC" id="2.5.1.3"/>
    </reaction>
</comment>
<feature type="binding site" evidence="9">
    <location>
        <position position="174"/>
    </location>
    <ligand>
        <name>2-[(2R,5Z)-2-carboxy-4-methylthiazol-5(2H)-ylidene]ethyl phosphate</name>
        <dbReference type="ChEBI" id="CHEBI:62899"/>
    </ligand>
</feature>
<dbReference type="AlphaFoldDB" id="A0A7W3UMB4"/>
<dbReference type="GO" id="GO:0004789">
    <property type="term" value="F:thiamine-phosphate diphosphorylase activity"/>
    <property type="evidence" value="ECO:0007669"/>
    <property type="project" value="UniProtKB-UniRule"/>
</dbReference>
<dbReference type="InterPro" id="IPR034291">
    <property type="entry name" value="TMP_synthase"/>
</dbReference>
<evidence type="ECO:0000313" key="14">
    <source>
        <dbReference type="Proteomes" id="UP000517106"/>
    </source>
</evidence>
<evidence type="ECO:0000313" key="13">
    <source>
        <dbReference type="EMBL" id="MBB1098212.1"/>
    </source>
</evidence>
<dbReference type="SUPFAM" id="SSF51391">
    <property type="entry name" value="Thiamin phosphate synthase"/>
    <property type="match status" value="1"/>
</dbReference>
<dbReference type="EC" id="2.5.1.3" evidence="9"/>
<dbReference type="RefSeq" id="WP_182596925.1">
    <property type="nucleotide sequence ID" value="NZ_JACIVA010000057.1"/>
</dbReference>
<dbReference type="HAMAP" id="MF_00097">
    <property type="entry name" value="TMP_synthase"/>
    <property type="match status" value="1"/>
</dbReference>
<feature type="domain" description="Thiamine phosphate synthase/TenI" evidence="12">
    <location>
        <begin position="11"/>
        <end position="197"/>
    </location>
</feature>
<comment type="similarity">
    <text evidence="9 10">Belongs to the thiamine-phosphate synthase family.</text>
</comment>
<feature type="binding site" evidence="9">
    <location>
        <position position="97"/>
    </location>
    <ligand>
        <name>Mg(2+)</name>
        <dbReference type="ChEBI" id="CHEBI:18420"/>
    </ligand>
</feature>
<evidence type="ECO:0000256" key="9">
    <source>
        <dbReference type="HAMAP-Rule" id="MF_00097"/>
    </source>
</evidence>
<evidence type="ECO:0000256" key="3">
    <source>
        <dbReference type="ARBA" id="ARBA00022723"/>
    </source>
</evidence>
<dbReference type="EMBL" id="JACIVA010000057">
    <property type="protein sequence ID" value="MBB1098212.1"/>
    <property type="molecule type" value="Genomic_DNA"/>
</dbReference>
<dbReference type="GO" id="GO:0000287">
    <property type="term" value="F:magnesium ion binding"/>
    <property type="evidence" value="ECO:0007669"/>
    <property type="project" value="UniProtKB-UniRule"/>
</dbReference>
<evidence type="ECO:0000256" key="5">
    <source>
        <dbReference type="ARBA" id="ARBA00022977"/>
    </source>
</evidence>
<keyword evidence="4 9" id="KW-0460">Magnesium</keyword>
<comment type="catalytic activity">
    <reaction evidence="8 9 10">
        <text>2-[(2R,5Z)-2-carboxy-4-methylthiazol-5(2H)-ylidene]ethyl phosphate + 4-amino-2-methyl-5-(diphosphooxymethyl)pyrimidine + 2 H(+) = thiamine phosphate + CO2 + diphosphate</text>
        <dbReference type="Rhea" id="RHEA:47844"/>
        <dbReference type="ChEBI" id="CHEBI:15378"/>
        <dbReference type="ChEBI" id="CHEBI:16526"/>
        <dbReference type="ChEBI" id="CHEBI:33019"/>
        <dbReference type="ChEBI" id="CHEBI:37575"/>
        <dbReference type="ChEBI" id="CHEBI:57841"/>
        <dbReference type="ChEBI" id="CHEBI:62899"/>
        <dbReference type="EC" id="2.5.1.3"/>
    </reaction>
</comment>
<feature type="binding site" evidence="9">
    <location>
        <position position="78"/>
    </location>
    <ligand>
        <name>Mg(2+)</name>
        <dbReference type="ChEBI" id="CHEBI:18420"/>
    </ligand>
</feature>
<keyword evidence="5 9" id="KW-0784">Thiamine biosynthesis</keyword>
<dbReference type="GO" id="GO:0005737">
    <property type="term" value="C:cytoplasm"/>
    <property type="evidence" value="ECO:0007669"/>
    <property type="project" value="TreeGrafter"/>
</dbReference>
<comment type="function">
    <text evidence="9">Condenses 4-methyl-5-(beta-hydroxyethyl)thiazole monophosphate (THZ-P) and 2-methyl-4-amino-5-hydroxymethyl pyrimidine pyrophosphate (HMP-PP) to form thiamine monophosphate (TMP).</text>
</comment>